<protein>
    <submittedName>
        <fullName evidence="1">Uncharacterized protein</fullName>
    </submittedName>
</protein>
<proteinExistence type="predicted"/>
<dbReference type="AlphaFoldDB" id="A0A101J5M9"/>
<dbReference type="OrthoDB" id="9794148at2"/>
<dbReference type="Proteomes" id="UP000053937">
    <property type="component" value="Unassembled WGS sequence"/>
</dbReference>
<dbReference type="EMBL" id="LMBR01000220">
    <property type="protein sequence ID" value="KUL20639.1"/>
    <property type="molecule type" value="Genomic_DNA"/>
</dbReference>
<sequence length="69" mass="7356">MAASIHPQQVPVPDNGLLNAEITVSARVHICPGSSVHESGHPLMDGLGYCHMLNAVFGLDSLVHELSWV</sequence>
<gene>
    <name evidence="1" type="ORF">ASB62_08620</name>
</gene>
<accession>A0A101J5M9</accession>
<keyword evidence="2" id="KW-1185">Reference proteome</keyword>
<dbReference type="RefSeq" id="WP_153000734.1">
    <property type="nucleotide sequence ID" value="NZ_LMBR01000220.1"/>
</dbReference>
<evidence type="ECO:0000313" key="1">
    <source>
        <dbReference type="EMBL" id="KUL20639.1"/>
    </source>
</evidence>
<evidence type="ECO:0000313" key="2">
    <source>
        <dbReference type="Proteomes" id="UP000053937"/>
    </source>
</evidence>
<name>A0A101J5M9_CHLLI</name>
<comment type="caution">
    <text evidence="1">The sequence shown here is derived from an EMBL/GenBank/DDBJ whole genome shotgun (WGS) entry which is preliminary data.</text>
</comment>
<reference evidence="1 2" key="1">
    <citation type="submission" date="2015-10" db="EMBL/GenBank/DDBJ databases">
        <title>Draft Genome Sequence of Chlorobium limicola strain Frasassi Growing under Artificial Lighting in the Frasassi Cave System.</title>
        <authorList>
            <person name="Mansor M."/>
            <person name="Macalady J."/>
        </authorList>
    </citation>
    <scope>NUCLEOTIDE SEQUENCE [LARGE SCALE GENOMIC DNA]</scope>
    <source>
        <strain evidence="1 2">Frasassi</strain>
    </source>
</reference>
<organism evidence="1 2">
    <name type="scientific">Chlorobium limicola</name>
    <dbReference type="NCBI Taxonomy" id="1092"/>
    <lineage>
        <taxon>Bacteria</taxon>
        <taxon>Pseudomonadati</taxon>
        <taxon>Chlorobiota</taxon>
        <taxon>Chlorobiia</taxon>
        <taxon>Chlorobiales</taxon>
        <taxon>Chlorobiaceae</taxon>
        <taxon>Chlorobium/Pelodictyon group</taxon>
        <taxon>Chlorobium</taxon>
    </lineage>
</organism>